<dbReference type="Proteomes" id="UP000218968">
    <property type="component" value="Chromosome"/>
</dbReference>
<keyword evidence="1" id="KW-0732">Signal</keyword>
<keyword evidence="3" id="KW-1185">Reference proteome</keyword>
<evidence type="ECO:0000313" key="3">
    <source>
        <dbReference type="Proteomes" id="UP000218968"/>
    </source>
</evidence>
<feature type="signal peptide" evidence="1">
    <location>
        <begin position="1"/>
        <end position="49"/>
    </location>
</feature>
<evidence type="ECO:0000313" key="2">
    <source>
        <dbReference type="EMBL" id="ATD67763.1"/>
    </source>
</evidence>
<protein>
    <recommendedName>
        <fullName evidence="4">Transporter</fullName>
    </recommendedName>
</protein>
<proteinExistence type="predicted"/>
<evidence type="ECO:0000256" key="1">
    <source>
        <dbReference type="SAM" id="SignalP"/>
    </source>
</evidence>
<dbReference type="Pfam" id="PF13557">
    <property type="entry name" value="Phenol_MetA_deg"/>
    <property type="match status" value="1"/>
</dbReference>
<reference evidence="3" key="1">
    <citation type="submission" date="2017-09" db="EMBL/GenBank/DDBJ databases">
        <title>Luteimonas liuhanmingii sp.nov., isolated from the intestinal contents of Tibetan Plateau Pika in Yushu, Qinghai Province, China.</title>
        <authorList>
            <person name="Gui Z."/>
        </authorList>
    </citation>
    <scope>NUCLEOTIDE SEQUENCE [LARGE SCALE GENOMIC DNA]</scope>
    <source>
        <strain evidence="3">100111</strain>
    </source>
</reference>
<dbReference type="OrthoDB" id="6078166at2"/>
<organism evidence="2 3">
    <name type="scientific">Luteimonas chenhongjianii</name>
    <dbReference type="NCBI Taxonomy" id="2006110"/>
    <lineage>
        <taxon>Bacteria</taxon>
        <taxon>Pseudomonadati</taxon>
        <taxon>Pseudomonadota</taxon>
        <taxon>Gammaproteobacteria</taxon>
        <taxon>Lysobacterales</taxon>
        <taxon>Lysobacteraceae</taxon>
        <taxon>Luteimonas</taxon>
    </lineage>
</organism>
<dbReference type="InterPro" id="IPR025737">
    <property type="entry name" value="FApF"/>
</dbReference>
<sequence>MRRLRTTPTAIRSTRSPTIWSGDPLLPARSAVRALAMVLCALACATAQAQDAADVEFDRPGIGFSPSVLAPARFAWEQGLPDASYDHSGGVRTTRYAAASLLRVGLGANLELQLGSDSRVWERTRSADAHEHVQGSGDSSVALKWLLPGSNDDMQWALLARQGVLTGASDIRAGRAQQDLGISVATGDLAVYVNATRDEDGTGWTASPSWTFLSTDTVAAYVEAALGTGAQRSHALGTGITWRVAPAMQLDLSVLRGFADAEDDWTGGFGVSFLLP</sequence>
<name>A0A290XFB8_9GAMM</name>
<feature type="chain" id="PRO_5012403235" description="Transporter" evidence="1">
    <location>
        <begin position="50"/>
        <end position="276"/>
    </location>
</feature>
<dbReference type="EMBL" id="CP023406">
    <property type="protein sequence ID" value="ATD67763.1"/>
    <property type="molecule type" value="Genomic_DNA"/>
</dbReference>
<gene>
    <name evidence="2" type="ORF">CNR27_10240</name>
</gene>
<dbReference type="KEGG" id="lum:CNR27_10240"/>
<accession>A0A290XFB8</accession>
<dbReference type="AlphaFoldDB" id="A0A290XFB8"/>
<evidence type="ECO:0008006" key="4">
    <source>
        <dbReference type="Google" id="ProtNLM"/>
    </source>
</evidence>